<evidence type="ECO:0000313" key="2">
    <source>
        <dbReference type="EMBL" id="KFM64505.1"/>
    </source>
</evidence>
<dbReference type="Proteomes" id="UP000054359">
    <property type="component" value="Unassembled WGS sequence"/>
</dbReference>
<feature type="compositionally biased region" description="Polar residues" evidence="1">
    <location>
        <begin position="84"/>
        <end position="96"/>
    </location>
</feature>
<dbReference type="EMBL" id="KK115230">
    <property type="protein sequence ID" value="KFM64505.1"/>
    <property type="molecule type" value="Genomic_DNA"/>
</dbReference>
<feature type="region of interest" description="Disordered" evidence="1">
    <location>
        <begin position="59"/>
        <end position="96"/>
    </location>
</feature>
<feature type="region of interest" description="Disordered" evidence="1">
    <location>
        <begin position="17"/>
        <end position="47"/>
    </location>
</feature>
<proteinExistence type="predicted"/>
<sequence>MSSRYDSYYGENTFESDLSSQNARTRLDHGGYFGGQEQMDYDDFGGQQQIEDDDFNFDYGGHRPVRVPERNIGQNRVDYDFDDNGQQQIIRSENER</sequence>
<gene>
    <name evidence="2" type="ORF">X975_20263</name>
</gene>
<evidence type="ECO:0000256" key="1">
    <source>
        <dbReference type="SAM" id="MobiDB-lite"/>
    </source>
</evidence>
<organism evidence="2 3">
    <name type="scientific">Stegodyphus mimosarum</name>
    <name type="common">African social velvet spider</name>
    <dbReference type="NCBI Taxonomy" id="407821"/>
    <lineage>
        <taxon>Eukaryota</taxon>
        <taxon>Metazoa</taxon>
        <taxon>Ecdysozoa</taxon>
        <taxon>Arthropoda</taxon>
        <taxon>Chelicerata</taxon>
        <taxon>Arachnida</taxon>
        <taxon>Araneae</taxon>
        <taxon>Araneomorphae</taxon>
        <taxon>Entelegynae</taxon>
        <taxon>Eresoidea</taxon>
        <taxon>Eresidae</taxon>
        <taxon>Stegodyphus</taxon>
    </lineage>
</organism>
<name>A0A087THB6_STEMI</name>
<reference evidence="2 3" key="1">
    <citation type="submission" date="2013-11" db="EMBL/GenBank/DDBJ databases">
        <title>Genome sequencing of Stegodyphus mimosarum.</title>
        <authorList>
            <person name="Bechsgaard J."/>
        </authorList>
    </citation>
    <scope>NUCLEOTIDE SEQUENCE [LARGE SCALE GENOMIC DNA]</scope>
</reference>
<evidence type="ECO:0000313" key="3">
    <source>
        <dbReference type="Proteomes" id="UP000054359"/>
    </source>
</evidence>
<accession>A0A087THB6</accession>
<keyword evidence="3" id="KW-1185">Reference proteome</keyword>
<feature type="non-terminal residue" evidence="2">
    <location>
        <position position="96"/>
    </location>
</feature>
<protein>
    <submittedName>
        <fullName evidence="2">Uncharacterized protein</fullName>
    </submittedName>
</protein>
<dbReference type="AlphaFoldDB" id="A0A087THB6"/>